<name>A0A8X6R8Y8_TRICX</name>
<keyword evidence="2" id="KW-1185">Reference proteome</keyword>
<dbReference type="Proteomes" id="UP000887159">
    <property type="component" value="Unassembled WGS sequence"/>
</dbReference>
<proteinExistence type="predicted"/>
<dbReference type="AlphaFoldDB" id="A0A8X6R8Y8"/>
<dbReference type="EMBL" id="BMAU01021046">
    <property type="protein sequence ID" value="GFX88057.1"/>
    <property type="molecule type" value="Genomic_DNA"/>
</dbReference>
<comment type="caution">
    <text evidence="1">The sequence shown here is derived from an EMBL/GenBank/DDBJ whole genome shotgun (WGS) entry which is preliminary data.</text>
</comment>
<organism evidence="1 2">
    <name type="scientific">Trichonephila clavipes</name>
    <name type="common">Golden silk orbweaver</name>
    <name type="synonym">Nephila clavipes</name>
    <dbReference type="NCBI Taxonomy" id="2585209"/>
    <lineage>
        <taxon>Eukaryota</taxon>
        <taxon>Metazoa</taxon>
        <taxon>Ecdysozoa</taxon>
        <taxon>Arthropoda</taxon>
        <taxon>Chelicerata</taxon>
        <taxon>Arachnida</taxon>
        <taxon>Araneae</taxon>
        <taxon>Araneomorphae</taxon>
        <taxon>Entelegynae</taxon>
        <taxon>Araneoidea</taxon>
        <taxon>Nephilidae</taxon>
        <taxon>Trichonephila</taxon>
    </lineage>
</organism>
<reference evidence="1" key="1">
    <citation type="submission" date="2020-08" db="EMBL/GenBank/DDBJ databases">
        <title>Multicomponent nature underlies the extraordinary mechanical properties of spider dragline silk.</title>
        <authorList>
            <person name="Kono N."/>
            <person name="Nakamura H."/>
            <person name="Mori M."/>
            <person name="Yoshida Y."/>
            <person name="Ohtoshi R."/>
            <person name="Malay A.D."/>
            <person name="Moran D.A.P."/>
            <person name="Tomita M."/>
            <person name="Numata K."/>
            <person name="Arakawa K."/>
        </authorList>
    </citation>
    <scope>NUCLEOTIDE SEQUENCE</scope>
</reference>
<evidence type="ECO:0000313" key="2">
    <source>
        <dbReference type="Proteomes" id="UP000887159"/>
    </source>
</evidence>
<gene>
    <name evidence="1" type="ORF">TNCV_158751</name>
</gene>
<accession>A0A8X6R8Y8</accession>
<evidence type="ECO:0000313" key="1">
    <source>
        <dbReference type="EMBL" id="GFX88057.1"/>
    </source>
</evidence>
<protein>
    <submittedName>
        <fullName evidence="1">Uncharacterized protein</fullName>
    </submittedName>
</protein>
<sequence>MSLALALSTIQYDLALFHLNFEGKLCGGGQRPPTSLPLSPTSPEDLRLDGNFRVPSCREGTIHLQTSMPSPGFEPRSHGTAVSVTNHNTGWADHYHIDVITSENTISYVRLRFAHSEARDHTGDQRKNAELTKAIPSTIPHYYILPDMFKGDVETFPWDITGWNRIIFSDESRFEFSPDHHRRHVWKHQRHR</sequence>